<feature type="compositionally biased region" description="Basic and acidic residues" evidence="2">
    <location>
        <begin position="315"/>
        <end position="324"/>
    </location>
</feature>
<dbReference type="InterPro" id="IPR036514">
    <property type="entry name" value="SGNH_hydro_sf"/>
</dbReference>
<feature type="region of interest" description="Disordered" evidence="2">
    <location>
        <begin position="289"/>
        <end position="325"/>
    </location>
</feature>
<dbReference type="OrthoDB" id="9975373at2759"/>
<dbReference type="Gene3D" id="3.40.50.1110">
    <property type="entry name" value="SGNH hydrolase"/>
    <property type="match status" value="1"/>
</dbReference>
<gene>
    <name evidence="4" type="ORF">OKA104_LOCUS22576</name>
    <name evidence="3" type="ORF">VCS650_LOCUS32239</name>
</gene>
<dbReference type="Proteomes" id="UP000663891">
    <property type="component" value="Unassembled WGS sequence"/>
</dbReference>
<dbReference type="Proteomes" id="UP000663881">
    <property type="component" value="Unassembled WGS sequence"/>
</dbReference>
<evidence type="ECO:0000313" key="5">
    <source>
        <dbReference type="Proteomes" id="UP000663891"/>
    </source>
</evidence>
<reference evidence="3" key="1">
    <citation type="submission" date="2021-02" db="EMBL/GenBank/DDBJ databases">
        <authorList>
            <person name="Nowell W R."/>
        </authorList>
    </citation>
    <scope>NUCLEOTIDE SEQUENCE</scope>
</reference>
<evidence type="ECO:0000313" key="4">
    <source>
        <dbReference type="EMBL" id="CAF3870619.1"/>
    </source>
</evidence>
<dbReference type="EMBL" id="CAJNON010000577">
    <property type="protein sequence ID" value="CAF1322810.1"/>
    <property type="molecule type" value="Genomic_DNA"/>
</dbReference>
<dbReference type="PANTHER" id="PTHR14469:SF0">
    <property type="entry name" value="FAMILY WITH SEQUENCE SIMILARITY 113"/>
    <property type="match status" value="1"/>
</dbReference>
<dbReference type="SUPFAM" id="SSF52266">
    <property type="entry name" value="SGNH hydrolase"/>
    <property type="match status" value="1"/>
</dbReference>
<evidence type="ECO:0000256" key="1">
    <source>
        <dbReference type="ARBA" id="ARBA00037957"/>
    </source>
</evidence>
<proteinExistence type="inferred from homology"/>
<evidence type="ECO:0000313" key="3">
    <source>
        <dbReference type="EMBL" id="CAF1322810.1"/>
    </source>
</evidence>
<sequence length="478" mass="55183">MTSLVGTLISKDVKELLHDKYILILGDSVVRGLYKDLITFYNSNDLISEEELRIKGENRFYGDRLVSGGMQKGLTNGIDYEEVREYTGGGRLRIRFYFITRCYSSYMSNVVFNDIKNQTIKPDIIIMNSCVWDISRYGIDAMRSYQRNIDHIMSSFRQMLPDTLFLWLSALPASNSSKGGVIIPSAEYIRPILPGLIRDGNYHCSQLCDFHDVLYIDMHSVFSTMLHLRRADGIHWCAFANRVITETLLNHIKAYYHGVKQFKCAFLRGELENKINTFKERMKKHNPNSTVKYLDQEVSNNDNDSISKSKGKRKRNDDEKENEHCHRKMIIETTAYKNALRTVIIQKSNDESEIKRQKILDNDMIKFDHNYCDIMYDNEYEGLNLLHFSSYDTDSIEESSDLDVLNNINPIKTEQINDSDSELDIKPAQNVLTSMSLSKANEPQYIVLSSDDEDDTSVHIVPSSSTQIVLPIYLLNRL</sequence>
<dbReference type="EMBL" id="CAJOAY010001653">
    <property type="protein sequence ID" value="CAF3870619.1"/>
    <property type="molecule type" value="Genomic_DNA"/>
</dbReference>
<accession>A0A815F852</accession>
<organism evidence="3 5">
    <name type="scientific">Adineta steineri</name>
    <dbReference type="NCBI Taxonomy" id="433720"/>
    <lineage>
        <taxon>Eukaryota</taxon>
        <taxon>Metazoa</taxon>
        <taxon>Spiralia</taxon>
        <taxon>Gnathifera</taxon>
        <taxon>Rotifera</taxon>
        <taxon>Eurotatoria</taxon>
        <taxon>Bdelloidea</taxon>
        <taxon>Adinetida</taxon>
        <taxon>Adinetidae</taxon>
        <taxon>Adineta</taxon>
    </lineage>
</organism>
<comment type="caution">
    <text evidence="3">The sequence shown here is derived from an EMBL/GenBank/DDBJ whole genome shotgun (WGS) entry which is preliminary data.</text>
</comment>
<dbReference type="PANTHER" id="PTHR14469">
    <property type="entry name" value="SARCOMA ANTIGEN NY-SAR-23"/>
    <property type="match status" value="1"/>
</dbReference>
<feature type="compositionally biased region" description="Low complexity" evidence="2">
    <location>
        <begin position="299"/>
        <end position="308"/>
    </location>
</feature>
<name>A0A815F852_9BILA</name>
<comment type="similarity">
    <text evidence="1">Belongs to the PC-esterase family.</text>
</comment>
<protein>
    <submittedName>
        <fullName evidence="3">Uncharacterized protein</fullName>
    </submittedName>
</protein>
<dbReference type="AlphaFoldDB" id="A0A815F852"/>
<evidence type="ECO:0000256" key="2">
    <source>
        <dbReference type="SAM" id="MobiDB-lite"/>
    </source>
</evidence>